<protein>
    <submittedName>
        <fullName evidence="1">Uncharacterized protein</fullName>
    </submittedName>
</protein>
<sequence>MPSHDTNRRRHPHTLEASFYPWLEAIFFRCASYMCIHCSMDESLDTSTTGDDDDSESLRRMRATTCSYVFSLDSRVFVLHVLLMNAQSVMAAVQSLYMAHCNW</sequence>
<dbReference type="VEuPathDB" id="FungiDB:H257_09176"/>
<dbReference type="AlphaFoldDB" id="W4GAK8"/>
<accession>W4GAK8</accession>
<reference evidence="1" key="1">
    <citation type="submission" date="2013-12" db="EMBL/GenBank/DDBJ databases">
        <title>The Genome Sequence of Aphanomyces astaci APO3.</title>
        <authorList>
            <consortium name="The Broad Institute Genomics Platform"/>
            <person name="Russ C."/>
            <person name="Tyler B."/>
            <person name="van West P."/>
            <person name="Dieguez-Uribeondo J."/>
            <person name="Young S.K."/>
            <person name="Zeng Q."/>
            <person name="Gargeya S."/>
            <person name="Fitzgerald M."/>
            <person name="Abouelleil A."/>
            <person name="Alvarado L."/>
            <person name="Chapman S.B."/>
            <person name="Gainer-Dewar J."/>
            <person name="Goldberg J."/>
            <person name="Griggs A."/>
            <person name="Gujja S."/>
            <person name="Hansen M."/>
            <person name="Howarth C."/>
            <person name="Imamovic A."/>
            <person name="Ireland A."/>
            <person name="Larimer J."/>
            <person name="McCowan C."/>
            <person name="Murphy C."/>
            <person name="Pearson M."/>
            <person name="Poon T.W."/>
            <person name="Priest M."/>
            <person name="Roberts A."/>
            <person name="Saif S."/>
            <person name="Shea T."/>
            <person name="Sykes S."/>
            <person name="Wortman J."/>
            <person name="Nusbaum C."/>
            <person name="Birren B."/>
        </authorList>
    </citation>
    <scope>NUCLEOTIDE SEQUENCE [LARGE SCALE GENOMIC DNA]</scope>
    <source>
        <strain evidence="1">APO3</strain>
    </source>
</reference>
<dbReference type="GeneID" id="20811172"/>
<name>W4GAK8_APHAT</name>
<dbReference type="EMBL" id="KI913135">
    <property type="protein sequence ID" value="ETV76700.1"/>
    <property type="molecule type" value="Genomic_DNA"/>
</dbReference>
<evidence type="ECO:0000313" key="1">
    <source>
        <dbReference type="EMBL" id="ETV76700.1"/>
    </source>
</evidence>
<organism evidence="1">
    <name type="scientific">Aphanomyces astaci</name>
    <name type="common">Crayfish plague agent</name>
    <dbReference type="NCBI Taxonomy" id="112090"/>
    <lineage>
        <taxon>Eukaryota</taxon>
        <taxon>Sar</taxon>
        <taxon>Stramenopiles</taxon>
        <taxon>Oomycota</taxon>
        <taxon>Saprolegniomycetes</taxon>
        <taxon>Saprolegniales</taxon>
        <taxon>Verrucalvaceae</taxon>
        <taxon>Aphanomyces</taxon>
    </lineage>
</organism>
<gene>
    <name evidence="1" type="ORF">H257_09176</name>
</gene>
<proteinExistence type="predicted"/>
<dbReference type="RefSeq" id="XP_009833612.1">
    <property type="nucleotide sequence ID" value="XM_009835310.1"/>
</dbReference>